<gene>
    <name evidence="5" type="ORF">FF36_02530</name>
</gene>
<evidence type="ECO:0000256" key="2">
    <source>
        <dbReference type="ARBA" id="ARBA00023125"/>
    </source>
</evidence>
<accession>A0A0D8BI30</accession>
<dbReference type="SUPFAM" id="SSF48498">
    <property type="entry name" value="Tetracyclin repressor-like, C-terminal domain"/>
    <property type="match status" value="1"/>
</dbReference>
<dbReference type="SUPFAM" id="SSF46689">
    <property type="entry name" value="Homeodomain-like"/>
    <property type="match status" value="1"/>
</dbReference>
<dbReference type="InterPro" id="IPR036271">
    <property type="entry name" value="Tet_transcr_reg_TetR-rel_C_sf"/>
</dbReference>
<feature type="region of interest" description="Disordered" evidence="4">
    <location>
        <begin position="209"/>
        <end position="254"/>
    </location>
</feature>
<protein>
    <submittedName>
        <fullName evidence="5">Transcriptional regulator, TetR family</fullName>
    </submittedName>
</protein>
<feature type="compositionally biased region" description="Basic and acidic residues" evidence="4">
    <location>
        <begin position="245"/>
        <end position="254"/>
    </location>
</feature>
<dbReference type="Proteomes" id="UP000032545">
    <property type="component" value="Unassembled WGS sequence"/>
</dbReference>
<dbReference type="AlphaFoldDB" id="A0A0D8BI30"/>
<dbReference type="InterPro" id="IPR009057">
    <property type="entry name" value="Homeodomain-like_sf"/>
</dbReference>
<reference evidence="5 6" key="2">
    <citation type="journal article" date="2016" name="Genome Announc.">
        <title>Permanent Draft Genome Sequences for Two Variants of Frankia sp. Strain CpI1, the First Frankia Strain Isolated from Root Nodules of Comptonia peregrina.</title>
        <authorList>
            <person name="Oshone R."/>
            <person name="Hurst S.G.IV."/>
            <person name="Abebe-Akele F."/>
            <person name="Simpson S."/>
            <person name="Morris K."/>
            <person name="Thomas W.K."/>
            <person name="Tisa L.S."/>
        </authorList>
    </citation>
    <scope>NUCLEOTIDE SEQUENCE [LARGE SCALE GENOMIC DNA]</scope>
    <source>
        <strain evidence="6">CpI1-S</strain>
    </source>
</reference>
<dbReference type="PANTHER" id="PTHR30055:SF234">
    <property type="entry name" value="HTH-TYPE TRANSCRIPTIONAL REGULATOR BETI"/>
    <property type="match status" value="1"/>
</dbReference>
<dbReference type="EMBL" id="JYFN01000016">
    <property type="protein sequence ID" value="KJE23102.1"/>
    <property type="molecule type" value="Genomic_DNA"/>
</dbReference>
<comment type="caution">
    <text evidence="5">The sequence shown here is derived from an EMBL/GenBank/DDBJ whole genome shotgun (WGS) entry which is preliminary data.</text>
</comment>
<dbReference type="Gene3D" id="1.10.10.60">
    <property type="entry name" value="Homeodomain-like"/>
    <property type="match status" value="1"/>
</dbReference>
<dbReference type="Gene3D" id="1.10.357.10">
    <property type="entry name" value="Tetracycline Repressor, domain 2"/>
    <property type="match status" value="1"/>
</dbReference>
<evidence type="ECO:0000256" key="3">
    <source>
        <dbReference type="ARBA" id="ARBA00023163"/>
    </source>
</evidence>
<evidence type="ECO:0000256" key="1">
    <source>
        <dbReference type="ARBA" id="ARBA00023015"/>
    </source>
</evidence>
<proteinExistence type="predicted"/>
<evidence type="ECO:0000313" key="6">
    <source>
        <dbReference type="Proteomes" id="UP000032545"/>
    </source>
</evidence>
<sequence>MTVNWDVDTWSAATAGGPRTSRQSTLFDALVGIFLAEGFARFTLADLAGRLRCSKSTLYTLAHSKEQLAVAVVVHFFRSAAERIDDSLRSAPDPADRLRRYLDGVAAELRPASAAFRADLAAFPPARAIYERNTSIAAAKLRTLVAEGVAVGVFREVDARFVGQVATLAMVGIQQGTIERETGLVDADAYAQLAGLLLHGLARRDGDAASGQQIRSVPALTAPETAEQAPTRPARSAPADPRSVPADDRLRTGG</sequence>
<dbReference type="GO" id="GO:0003700">
    <property type="term" value="F:DNA-binding transcription factor activity"/>
    <property type="evidence" value="ECO:0007669"/>
    <property type="project" value="TreeGrafter"/>
</dbReference>
<name>A0A0D8BI30_9ACTN</name>
<dbReference type="InterPro" id="IPR050109">
    <property type="entry name" value="HTH-type_TetR-like_transc_reg"/>
</dbReference>
<dbReference type="PATRIC" id="fig|1502723.3.peg.1630"/>
<keyword evidence="6" id="KW-1185">Reference proteome</keyword>
<keyword evidence="3" id="KW-0804">Transcription</keyword>
<dbReference type="PANTHER" id="PTHR30055">
    <property type="entry name" value="HTH-TYPE TRANSCRIPTIONAL REGULATOR RUTR"/>
    <property type="match status" value="1"/>
</dbReference>
<reference evidence="6" key="1">
    <citation type="submission" date="2015-02" db="EMBL/GenBank/DDBJ databases">
        <title>Draft Genome of Frankia sp. CpI1-S.</title>
        <authorList>
            <person name="Oshone R.T."/>
            <person name="Ngom M."/>
            <person name="Ghodhbane-Gtari F."/>
            <person name="Gtari M."/>
            <person name="Morris K."/>
            <person name="Thomas K."/>
            <person name="Sen A."/>
            <person name="Tisa L.S."/>
        </authorList>
    </citation>
    <scope>NUCLEOTIDE SEQUENCE [LARGE SCALE GENOMIC DNA]</scope>
    <source>
        <strain evidence="6">CpI1-S</strain>
    </source>
</reference>
<dbReference type="GO" id="GO:0000976">
    <property type="term" value="F:transcription cis-regulatory region binding"/>
    <property type="evidence" value="ECO:0007669"/>
    <property type="project" value="TreeGrafter"/>
</dbReference>
<evidence type="ECO:0000256" key="4">
    <source>
        <dbReference type="SAM" id="MobiDB-lite"/>
    </source>
</evidence>
<evidence type="ECO:0000313" key="5">
    <source>
        <dbReference type="EMBL" id="KJE23102.1"/>
    </source>
</evidence>
<keyword evidence="1" id="KW-0805">Transcription regulation</keyword>
<organism evidence="5 6">
    <name type="scientific">Frankia torreyi</name>
    <dbReference type="NCBI Taxonomy" id="1856"/>
    <lineage>
        <taxon>Bacteria</taxon>
        <taxon>Bacillati</taxon>
        <taxon>Actinomycetota</taxon>
        <taxon>Actinomycetes</taxon>
        <taxon>Frankiales</taxon>
        <taxon>Frankiaceae</taxon>
        <taxon>Frankia</taxon>
    </lineage>
</organism>
<keyword evidence="2" id="KW-0238">DNA-binding</keyword>